<proteinExistence type="predicted"/>
<organism evidence="2 3">
    <name type="scientific">Mugilogobius chulae</name>
    <name type="common">yellowstripe goby</name>
    <dbReference type="NCBI Taxonomy" id="88201"/>
    <lineage>
        <taxon>Eukaryota</taxon>
        <taxon>Metazoa</taxon>
        <taxon>Chordata</taxon>
        <taxon>Craniata</taxon>
        <taxon>Vertebrata</taxon>
        <taxon>Euteleostomi</taxon>
        <taxon>Actinopterygii</taxon>
        <taxon>Neopterygii</taxon>
        <taxon>Teleostei</taxon>
        <taxon>Neoteleostei</taxon>
        <taxon>Acanthomorphata</taxon>
        <taxon>Gobiaria</taxon>
        <taxon>Gobiiformes</taxon>
        <taxon>Gobioidei</taxon>
        <taxon>Gobiidae</taxon>
        <taxon>Gobionellinae</taxon>
        <taxon>Mugilogobius</taxon>
    </lineage>
</organism>
<dbReference type="Proteomes" id="UP001460270">
    <property type="component" value="Unassembled WGS sequence"/>
</dbReference>
<feature type="compositionally biased region" description="Basic and acidic residues" evidence="1">
    <location>
        <begin position="81"/>
        <end position="93"/>
    </location>
</feature>
<feature type="region of interest" description="Disordered" evidence="1">
    <location>
        <begin position="27"/>
        <end position="51"/>
    </location>
</feature>
<dbReference type="EMBL" id="JBBPFD010000005">
    <property type="protein sequence ID" value="KAK7926025.1"/>
    <property type="molecule type" value="Genomic_DNA"/>
</dbReference>
<gene>
    <name evidence="2" type="ORF">WMY93_008335</name>
</gene>
<dbReference type="AlphaFoldDB" id="A0AAW0PPJ9"/>
<accession>A0AAW0PPJ9</accession>
<keyword evidence="3" id="KW-1185">Reference proteome</keyword>
<sequence length="137" mass="15725">MVQAWLRALTIGLNKNQPSQFAIYQRPIKHTHERPQAPPASSIKSITPALPPRTQFVNQIPLDRSYENLADGSDYENPDEDAVHDYEEADSRSLPEYLKLESGPAPRCYPEEQEDEDYDDITTEEKQEEDEDYDDVG</sequence>
<name>A0AAW0PPJ9_9GOBI</name>
<reference evidence="3" key="1">
    <citation type="submission" date="2024-04" db="EMBL/GenBank/DDBJ databases">
        <title>Salinicola lusitanus LLJ914,a marine bacterium isolated from the Okinawa Trough.</title>
        <authorList>
            <person name="Li J."/>
        </authorList>
    </citation>
    <scope>NUCLEOTIDE SEQUENCE [LARGE SCALE GENOMIC DNA]</scope>
</reference>
<feature type="compositionally biased region" description="Acidic residues" evidence="1">
    <location>
        <begin position="111"/>
        <end position="137"/>
    </location>
</feature>
<evidence type="ECO:0000256" key="1">
    <source>
        <dbReference type="SAM" id="MobiDB-lite"/>
    </source>
</evidence>
<feature type="region of interest" description="Disordered" evidence="1">
    <location>
        <begin position="67"/>
        <end position="137"/>
    </location>
</feature>
<protein>
    <submittedName>
        <fullName evidence="2">Uncharacterized protein</fullName>
    </submittedName>
</protein>
<evidence type="ECO:0000313" key="2">
    <source>
        <dbReference type="EMBL" id="KAK7926025.1"/>
    </source>
</evidence>
<evidence type="ECO:0000313" key="3">
    <source>
        <dbReference type="Proteomes" id="UP001460270"/>
    </source>
</evidence>
<comment type="caution">
    <text evidence="2">The sequence shown here is derived from an EMBL/GenBank/DDBJ whole genome shotgun (WGS) entry which is preliminary data.</text>
</comment>